<proteinExistence type="predicted"/>
<gene>
    <name evidence="2" type="ORF">LUZ63_012755</name>
</gene>
<dbReference type="Proteomes" id="UP001151287">
    <property type="component" value="Unassembled WGS sequence"/>
</dbReference>
<reference evidence="2" key="1">
    <citation type="journal article" date="2022" name="Cell">
        <title>Repeat-based holocentromeres influence genome architecture and karyotype evolution.</title>
        <authorList>
            <person name="Hofstatter P.G."/>
            <person name="Thangavel G."/>
            <person name="Lux T."/>
            <person name="Neumann P."/>
            <person name="Vondrak T."/>
            <person name="Novak P."/>
            <person name="Zhang M."/>
            <person name="Costa L."/>
            <person name="Castellani M."/>
            <person name="Scott A."/>
            <person name="Toegelov H."/>
            <person name="Fuchs J."/>
            <person name="Mata-Sucre Y."/>
            <person name="Dias Y."/>
            <person name="Vanzela A.L.L."/>
            <person name="Huettel B."/>
            <person name="Almeida C.C.S."/>
            <person name="Simkova H."/>
            <person name="Souza G."/>
            <person name="Pedrosa-Harand A."/>
            <person name="Macas J."/>
            <person name="Mayer K.F.X."/>
            <person name="Houben A."/>
            <person name="Marques A."/>
        </authorList>
    </citation>
    <scope>NUCLEOTIDE SEQUENCE</scope>
    <source>
        <strain evidence="2">RhyBre1mFocal</strain>
    </source>
</reference>
<feature type="domain" description="Reverse transcriptase zinc-binding" evidence="1">
    <location>
        <begin position="222"/>
        <end position="305"/>
    </location>
</feature>
<dbReference type="Pfam" id="PF13966">
    <property type="entry name" value="zf-RVT"/>
    <property type="match status" value="1"/>
</dbReference>
<comment type="caution">
    <text evidence="2">The sequence shown here is derived from an EMBL/GenBank/DDBJ whole genome shotgun (WGS) entry which is preliminary data.</text>
</comment>
<organism evidence="2 3">
    <name type="scientific">Rhynchospora breviuscula</name>
    <dbReference type="NCBI Taxonomy" id="2022672"/>
    <lineage>
        <taxon>Eukaryota</taxon>
        <taxon>Viridiplantae</taxon>
        <taxon>Streptophyta</taxon>
        <taxon>Embryophyta</taxon>
        <taxon>Tracheophyta</taxon>
        <taxon>Spermatophyta</taxon>
        <taxon>Magnoliopsida</taxon>
        <taxon>Liliopsida</taxon>
        <taxon>Poales</taxon>
        <taxon>Cyperaceae</taxon>
        <taxon>Cyperoideae</taxon>
        <taxon>Rhynchosporeae</taxon>
        <taxon>Rhynchospora</taxon>
    </lineage>
</organism>
<dbReference type="EMBL" id="JAMQYH010000004">
    <property type="protein sequence ID" value="KAJ1688600.1"/>
    <property type="molecule type" value="Genomic_DNA"/>
</dbReference>
<evidence type="ECO:0000313" key="2">
    <source>
        <dbReference type="EMBL" id="KAJ1688600.1"/>
    </source>
</evidence>
<dbReference type="PANTHER" id="PTHR33116">
    <property type="entry name" value="REVERSE TRANSCRIPTASE ZINC-BINDING DOMAIN-CONTAINING PROTEIN-RELATED-RELATED"/>
    <property type="match status" value="1"/>
</dbReference>
<sequence>MVVPVAIPASRMGVVQNLLGCPVKEFPITYLGLPLSIKKPKRLHFLPLVQAMHDRLQGWKSKFLSLGGRLVMIKAVLAAMPLHFMQVFKLPQWLFDRMDKICRAFLWKSSDTRRGGHCLVNWDACCLPKRCGGLGILHLKTQNEALLAKWIWKLLADQDSVWTATIQDLYGTTDLESLAISDQISYGLKDVLLTKPIVVASTEFNLVDRSCRWRWTTDGSVTSKSAYTLLRDPGMRSSHHSLLWKARAPLKTKIFFWLALRNRINTRENLFIKGLQVDRSCPLCQNGVESTIHLFAQCLFALQIWDGFILQGEHLTLHGELGDFWLRNRLLTSTAYMNNRDTVWMAVMWNIWKMQNAVIFEDKRINFLETVRKTRQDIRAWIDNC</sequence>
<name>A0A9Q0C7A4_9POAL</name>
<dbReference type="OrthoDB" id="691901at2759"/>
<dbReference type="AlphaFoldDB" id="A0A9Q0C7A4"/>
<evidence type="ECO:0000259" key="1">
    <source>
        <dbReference type="Pfam" id="PF13966"/>
    </source>
</evidence>
<keyword evidence="3" id="KW-1185">Reference proteome</keyword>
<evidence type="ECO:0000313" key="3">
    <source>
        <dbReference type="Proteomes" id="UP001151287"/>
    </source>
</evidence>
<dbReference type="PANTHER" id="PTHR33116:SF78">
    <property type="entry name" value="OS12G0587133 PROTEIN"/>
    <property type="match status" value="1"/>
</dbReference>
<protein>
    <recommendedName>
        <fullName evidence="1">Reverse transcriptase zinc-binding domain-containing protein</fullName>
    </recommendedName>
</protein>
<dbReference type="InterPro" id="IPR026960">
    <property type="entry name" value="RVT-Znf"/>
</dbReference>
<accession>A0A9Q0C7A4</accession>